<dbReference type="EMBL" id="OENF01000019">
    <property type="protein sequence ID" value="SOS74600.1"/>
    <property type="molecule type" value="Genomic_DNA"/>
</dbReference>
<accession>A0A2H1YGN1</accession>
<proteinExistence type="predicted"/>
<sequence>MIKIYLLALFFLATTFKLSAQNNDNNDSYLEFSASQITTALKISKEKISNEEISNFSFNKGVEYQGQNFWSVATKNQETYYFNSSKNFEKVTHTKENYNSLMEYIIEQSDF</sequence>
<gene>
    <name evidence="2" type="ORF">TNO020_260027</name>
</gene>
<dbReference type="GeneID" id="86943852"/>
<name>A0A2H1YGN1_9FLAO</name>
<dbReference type="RefSeq" id="WP_101917093.1">
    <property type="nucleotide sequence ID" value="NZ_JAJGWR010000005.1"/>
</dbReference>
<evidence type="ECO:0000256" key="1">
    <source>
        <dbReference type="SAM" id="SignalP"/>
    </source>
</evidence>
<evidence type="ECO:0000313" key="3">
    <source>
        <dbReference type="Proteomes" id="UP000234211"/>
    </source>
</evidence>
<feature type="chain" id="PRO_5013836843" evidence="1">
    <location>
        <begin position="21"/>
        <end position="111"/>
    </location>
</feature>
<dbReference type="OrthoDB" id="1453058at2"/>
<feature type="signal peptide" evidence="1">
    <location>
        <begin position="1"/>
        <end position="20"/>
    </location>
</feature>
<keyword evidence="3" id="KW-1185">Reference proteome</keyword>
<protein>
    <submittedName>
        <fullName evidence="2">Uncharacterized protein</fullName>
    </submittedName>
</protein>
<keyword evidence="1" id="KW-0732">Signal</keyword>
<organism evidence="2 3">
    <name type="scientific">Tenacibaculum piscium</name>
    <dbReference type="NCBI Taxonomy" id="1458515"/>
    <lineage>
        <taxon>Bacteria</taxon>
        <taxon>Pseudomonadati</taxon>
        <taxon>Bacteroidota</taxon>
        <taxon>Flavobacteriia</taxon>
        <taxon>Flavobacteriales</taxon>
        <taxon>Flavobacteriaceae</taxon>
        <taxon>Tenacibaculum</taxon>
    </lineage>
</organism>
<dbReference type="AlphaFoldDB" id="A0A2H1YGN1"/>
<dbReference type="Proteomes" id="UP000234211">
    <property type="component" value="Unassembled WGS sequence"/>
</dbReference>
<reference evidence="3" key="1">
    <citation type="submission" date="2017-11" db="EMBL/GenBank/DDBJ databases">
        <authorList>
            <person name="Duchaud E."/>
        </authorList>
    </citation>
    <scope>NUCLEOTIDE SEQUENCE [LARGE SCALE GENOMIC DNA]</scope>
    <source>
        <strain evidence="3">Tenacibaculum sp. TNO020</strain>
    </source>
</reference>
<evidence type="ECO:0000313" key="2">
    <source>
        <dbReference type="EMBL" id="SOS74600.1"/>
    </source>
</evidence>